<feature type="transmembrane region" description="Helical" evidence="6">
    <location>
        <begin position="348"/>
        <end position="367"/>
    </location>
</feature>
<keyword evidence="4 6" id="KW-0472">Membrane</keyword>
<dbReference type="Pfam" id="PF04932">
    <property type="entry name" value="Wzy_C"/>
    <property type="match status" value="1"/>
</dbReference>
<comment type="caution">
    <text evidence="8">The sequence shown here is derived from an EMBL/GenBank/DDBJ whole genome shotgun (WGS) entry which is preliminary data.</text>
</comment>
<feature type="domain" description="O-antigen ligase-related" evidence="7">
    <location>
        <begin position="187"/>
        <end position="331"/>
    </location>
</feature>
<keyword evidence="2 6" id="KW-0812">Transmembrane</keyword>
<evidence type="ECO:0000313" key="8">
    <source>
        <dbReference type="EMBL" id="KKN63838.1"/>
    </source>
</evidence>
<evidence type="ECO:0000256" key="2">
    <source>
        <dbReference type="ARBA" id="ARBA00022692"/>
    </source>
</evidence>
<reference evidence="8" key="1">
    <citation type="journal article" date="2015" name="Nature">
        <title>Complex archaea that bridge the gap between prokaryotes and eukaryotes.</title>
        <authorList>
            <person name="Spang A."/>
            <person name="Saw J.H."/>
            <person name="Jorgensen S.L."/>
            <person name="Zaremba-Niedzwiedzka K."/>
            <person name="Martijn J."/>
            <person name="Lind A.E."/>
            <person name="van Eijk R."/>
            <person name="Schleper C."/>
            <person name="Guy L."/>
            <person name="Ettema T.J."/>
        </authorList>
    </citation>
    <scope>NUCLEOTIDE SEQUENCE</scope>
</reference>
<feature type="transmembrane region" description="Helical" evidence="6">
    <location>
        <begin position="36"/>
        <end position="52"/>
    </location>
</feature>
<dbReference type="PANTHER" id="PTHR37422:SF17">
    <property type="entry name" value="O-ANTIGEN LIGASE"/>
    <property type="match status" value="1"/>
</dbReference>
<feature type="compositionally biased region" description="Polar residues" evidence="5">
    <location>
        <begin position="420"/>
        <end position="429"/>
    </location>
</feature>
<dbReference type="AlphaFoldDB" id="A0A0F9VDI5"/>
<feature type="transmembrane region" description="Helical" evidence="6">
    <location>
        <begin position="373"/>
        <end position="396"/>
    </location>
</feature>
<comment type="subcellular location">
    <subcellularLocation>
        <location evidence="1">Membrane</location>
        <topology evidence="1">Multi-pass membrane protein</topology>
    </subcellularLocation>
</comment>
<feature type="transmembrane region" description="Helical" evidence="6">
    <location>
        <begin position="224"/>
        <end position="244"/>
    </location>
</feature>
<dbReference type="InterPro" id="IPR007016">
    <property type="entry name" value="O-antigen_ligase-rel_domated"/>
</dbReference>
<evidence type="ECO:0000256" key="4">
    <source>
        <dbReference type="ARBA" id="ARBA00023136"/>
    </source>
</evidence>
<dbReference type="EMBL" id="LAZR01000577">
    <property type="protein sequence ID" value="KKN63838.1"/>
    <property type="molecule type" value="Genomic_DNA"/>
</dbReference>
<dbReference type="PANTHER" id="PTHR37422">
    <property type="entry name" value="TEICHURONIC ACID BIOSYNTHESIS PROTEIN TUAE"/>
    <property type="match status" value="1"/>
</dbReference>
<protein>
    <recommendedName>
        <fullName evidence="7">O-antigen ligase-related domain-containing protein</fullName>
    </recommendedName>
</protein>
<feature type="transmembrane region" description="Helical" evidence="6">
    <location>
        <begin position="324"/>
        <end position="343"/>
    </location>
</feature>
<feature type="transmembrane region" description="Helical" evidence="6">
    <location>
        <begin position="149"/>
        <end position="166"/>
    </location>
</feature>
<evidence type="ECO:0000256" key="1">
    <source>
        <dbReference type="ARBA" id="ARBA00004141"/>
    </source>
</evidence>
<dbReference type="InterPro" id="IPR051533">
    <property type="entry name" value="WaaL-like"/>
</dbReference>
<proteinExistence type="predicted"/>
<organism evidence="8">
    <name type="scientific">marine sediment metagenome</name>
    <dbReference type="NCBI Taxonomy" id="412755"/>
    <lineage>
        <taxon>unclassified sequences</taxon>
        <taxon>metagenomes</taxon>
        <taxon>ecological metagenomes</taxon>
    </lineage>
</organism>
<dbReference type="GO" id="GO:0016020">
    <property type="term" value="C:membrane"/>
    <property type="evidence" value="ECO:0007669"/>
    <property type="project" value="UniProtKB-SubCell"/>
</dbReference>
<feature type="transmembrane region" description="Helical" evidence="6">
    <location>
        <begin position="87"/>
        <end position="105"/>
    </location>
</feature>
<sequence>MQSSLTPGKPMLTLQPTALLLGLGMAALYFTTYLGSMAALMFLVACGALVIWRPQLILIETRNAWLLWAVAGWCALSVFWSNAPGLTLRYAIQLGLTFAIAIAAASRLSVTATLRVVLVVTLIVGLASIGLGRVNGNGLWTGIFGSKNALSQSATVMVIAAAAVLIDRRGRGGWVWLAALNLTIGMILLNKAGSAGGTIATMLAVLGMLSLWTMRRLTSWQRIFLGFLMVLGTIFVIMLVIGYFDAFAQVFLAATGKEITLTGRTDLWRIAFSEIARHPFLGQGFQAFWVPGNALAESLWAEFGITTKTGFHFHHTLISNAVEIGLIGVMLQIVVFFSTLVIILRWALAAPCAESIFLAGFMMRQFILMNSEVVFFTQFDTVSMLMAMTAVFAIRARREALVPAKRRAMTRAPVPGNRPAWQTSNQRVH</sequence>
<keyword evidence="3 6" id="KW-1133">Transmembrane helix</keyword>
<evidence type="ECO:0000256" key="5">
    <source>
        <dbReference type="SAM" id="MobiDB-lite"/>
    </source>
</evidence>
<feature type="region of interest" description="Disordered" evidence="5">
    <location>
        <begin position="410"/>
        <end position="429"/>
    </location>
</feature>
<accession>A0A0F9VDI5</accession>
<feature type="transmembrane region" description="Helical" evidence="6">
    <location>
        <begin position="112"/>
        <end position="129"/>
    </location>
</feature>
<feature type="transmembrane region" description="Helical" evidence="6">
    <location>
        <begin position="195"/>
        <end position="212"/>
    </location>
</feature>
<evidence type="ECO:0000256" key="6">
    <source>
        <dbReference type="SAM" id="Phobius"/>
    </source>
</evidence>
<gene>
    <name evidence="8" type="ORF">LCGC14_0497680</name>
</gene>
<evidence type="ECO:0000259" key="7">
    <source>
        <dbReference type="Pfam" id="PF04932"/>
    </source>
</evidence>
<feature type="transmembrane region" description="Helical" evidence="6">
    <location>
        <begin position="173"/>
        <end position="189"/>
    </location>
</feature>
<feature type="transmembrane region" description="Helical" evidence="6">
    <location>
        <begin position="64"/>
        <end position="81"/>
    </location>
</feature>
<name>A0A0F9VDI5_9ZZZZ</name>
<evidence type="ECO:0000256" key="3">
    <source>
        <dbReference type="ARBA" id="ARBA00022989"/>
    </source>
</evidence>